<dbReference type="InterPro" id="IPR001478">
    <property type="entry name" value="PDZ"/>
</dbReference>
<dbReference type="EMBL" id="CP036271">
    <property type="protein sequence ID" value="QDT52583.1"/>
    <property type="molecule type" value="Genomic_DNA"/>
</dbReference>
<feature type="signal peptide" evidence="2">
    <location>
        <begin position="1"/>
        <end position="26"/>
    </location>
</feature>
<dbReference type="RefSeq" id="WP_145027057.1">
    <property type="nucleotide sequence ID" value="NZ_CP036271.1"/>
</dbReference>
<dbReference type="SUPFAM" id="SSF50156">
    <property type="entry name" value="PDZ domain-like"/>
    <property type="match status" value="1"/>
</dbReference>
<name>A0A517S8Z6_9PLAN</name>
<gene>
    <name evidence="4" type="ORF">Pan44_05950</name>
</gene>
<feature type="region of interest" description="Disordered" evidence="1">
    <location>
        <begin position="50"/>
        <end position="72"/>
    </location>
</feature>
<dbReference type="InterPro" id="IPR036034">
    <property type="entry name" value="PDZ_sf"/>
</dbReference>
<organism evidence="4 5">
    <name type="scientific">Caulifigura coniformis</name>
    <dbReference type="NCBI Taxonomy" id="2527983"/>
    <lineage>
        <taxon>Bacteria</taxon>
        <taxon>Pseudomonadati</taxon>
        <taxon>Planctomycetota</taxon>
        <taxon>Planctomycetia</taxon>
        <taxon>Planctomycetales</taxon>
        <taxon>Planctomycetaceae</taxon>
        <taxon>Caulifigura</taxon>
    </lineage>
</organism>
<evidence type="ECO:0000256" key="2">
    <source>
        <dbReference type="SAM" id="SignalP"/>
    </source>
</evidence>
<reference evidence="4 5" key="1">
    <citation type="submission" date="2019-02" db="EMBL/GenBank/DDBJ databases">
        <title>Deep-cultivation of Planctomycetes and their phenomic and genomic characterization uncovers novel biology.</title>
        <authorList>
            <person name="Wiegand S."/>
            <person name="Jogler M."/>
            <person name="Boedeker C."/>
            <person name="Pinto D."/>
            <person name="Vollmers J."/>
            <person name="Rivas-Marin E."/>
            <person name="Kohn T."/>
            <person name="Peeters S.H."/>
            <person name="Heuer A."/>
            <person name="Rast P."/>
            <person name="Oberbeckmann S."/>
            <person name="Bunk B."/>
            <person name="Jeske O."/>
            <person name="Meyerdierks A."/>
            <person name="Storesund J.E."/>
            <person name="Kallscheuer N."/>
            <person name="Luecker S."/>
            <person name="Lage O.M."/>
            <person name="Pohl T."/>
            <person name="Merkel B.J."/>
            <person name="Hornburger P."/>
            <person name="Mueller R.-W."/>
            <person name="Bruemmer F."/>
            <person name="Labrenz M."/>
            <person name="Spormann A.M."/>
            <person name="Op den Camp H."/>
            <person name="Overmann J."/>
            <person name="Amann R."/>
            <person name="Jetten M.S.M."/>
            <person name="Mascher T."/>
            <person name="Medema M.H."/>
            <person name="Devos D.P."/>
            <person name="Kaster A.-K."/>
            <person name="Ovreas L."/>
            <person name="Rohde M."/>
            <person name="Galperin M.Y."/>
            <person name="Jogler C."/>
        </authorList>
    </citation>
    <scope>NUCLEOTIDE SEQUENCE [LARGE SCALE GENOMIC DNA]</scope>
    <source>
        <strain evidence="4 5">Pan44</strain>
    </source>
</reference>
<dbReference type="Proteomes" id="UP000315700">
    <property type="component" value="Chromosome"/>
</dbReference>
<feature type="domain" description="PDZ" evidence="3">
    <location>
        <begin position="178"/>
        <end position="259"/>
    </location>
</feature>
<evidence type="ECO:0000313" key="4">
    <source>
        <dbReference type="EMBL" id="QDT52583.1"/>
    </source>
</evidence>
<proteinExistence type="predicted"/>
<protein>
    <submittedName>
        <fullName evidence="4">Zinc metallopeptidase RseP</fullName>
    </submittedName>
</protein>
<dbReference type="SMART" id="SM00228">
    <property type="entry name" value="PDZ"/>
    <property type="match status" value="1"/>
</dbReference>
<dbReference type="KEGG" id="ccos:Pan44_05950"/>
<sequence length="334" mass="35904" precursor="true">MFQWTRRFAWTLPMIAQAALMSPAVAQTDEALAEGDDEVVVIANVDGEVLDGAPEKAEPPKQENEGPKEGKSLKLRVVKPDGAPTEKGERIVKDVLRLKEGPHPAARGQVKVVSPDGKSFELITVDGGLMTLRQGVRPQGAFTFSGDVQSGDAEELQTLIGKLTERINDKAGTEPPKFVIGVQVVEAPEVVLSQIGKPESKAVVVQSVVEQSPAAKAGVQKFDLILKAAGEPVGSPGELTKVVKDADGQEIDLELVRSGKALMVRVVPKSNEQADARRHATDATIYFGPAMMERRHFFANEPGAQGGAVLEEIKGLRKDVEELKKLVEELKATK</sequence>
<dbReference type="Gene3D" id="2.30.42.10">
    <property type="match status" value="1"/>
</dbReference>
<accession>A0A517S8Z6</accession>
<evidence type="ECO:0000259" key="3">
    <source>
        <dbReference type="SMART" id="SM00228"/>
    </source>
</evidence>
<dbReference type="AlphaFoldDB" id="A0A517S8Z6"/>
<evidence type="ECO:0000256" key="1">
    <source>
        <dbReference type="SAM" id="MobiDB-lite"/>
    </source>
</evidence>
<evidence type="ECO:0000313" key="5">
    <source>
        <dbReference type="Proteomes" id="UP000315700"/>
    </source>
</evidence>
<feature type="chain" id="PRO_5021804388" evidence="2">
    <location>
        <begin position="27"/>
        <end position="334"/>
    </location>
</feature>
<dbReference type="Pfam" id="PF13180">
    <property type="entry name" value="PDZ_2"/>
    <property type="match status" value="1"/>
</dbReference>
<dbReference type="InParanoid" id="A0A517S8Z6"/>
<feature type="compositionally biased region" description="Basic and acidic residues" evidence="1">
    <location>
        <begin position="53"/>
        <end position="72"/>
    </location>
</feature>
<dbReference type="OrthoDB" id="255789at2"/>
<keyword evidence="5" id="KW-1185">Reference proteome</keyword>
<keyword evidence="2" id="KW-0732">Signal</keyword>